<accession>A0A3P6B3S7</accession>
<name>A0A3P6B3S7_BRACM</name>
<proteinExistence type="predicted"/>
<evidence type="ECO:0000313" key="1">
    <source>
        <dbReference type="EMBL" id="VDC96835.1"/>
    </source>
</evidence>
<gene>
    <name evidence="1" type="ORF">BRAA07T28722Z</name>
</gene>
<organism evidence="1">
    <name type="scientific">Brassica campestris</name>
    <name type="common">Field mustard</name>
    <dbReference type="NCBI Taxonomy" id="3711"/>
    <lineage>
        <taxon>Eukaryota</taxon>
        <taxon>Viridiplantae</taxon>
        <taxon>Streptophyta</taxon>
        <taxon>Embryophyta</taxon>
        <taxon>Tracheophyta</taxon>
        <taxon>Spermatophyta</taxon>
        <taxon>Magnoliopsida</taxon>
        <taxon>eudicotyledons</taxon>
        <taxon>Gunneridae</taxon>
        <taxon>Pentapetalae</taxon>
        <taxon>rosids</taxon>
        <taxon>malvids</taxon>
        <taxon>Brassicales</taxon>
        <taxon>Brassicaceae</taxon>
        <taxon>Brassiceae</taxon>
        <taxon>Brassica</taxon>
    </lineage>
</organism>
<dbReference type="AlphaFoldDB" id="A0A3P6B3S7"/>
<protein>
    <recommendedName>
        <fullName evidence="2">Reverse transcriptase zinc-binding domain-containing protein</fullName>
    </recommendedName>
</protein>
<evidence type="ECO:0008006" key="2">
    <source>
        <dbReference type="Google" id="ProtNLM"/>
    </source>
</evidence>
<reference evidence="1" key="1">
    <citation type="submission" date="2018-11" db="EMBL/GenBank/DDBJ databases">
        <authorList>
            <consortium name="Genoscope - CEA"/>
            <person name="William W."/>
        </authorList>
    </citation>
    <scope>NUCLEOTIDE SEQUENCE</scope>
</reference>
<sequence length="75" mass="9034">MIHLPKGKPLTLLSHLAWQALVYWIWNERNARLHSNTFRSVDTIYNFIYRQLKNKIQSFRTSNPTLSSQMMQVWI</sequence>
<dbReference type="EMBL" id="LR031574">
    <property type="protein sequence ID" value="VDC96835.1"/>
    <property type="molecule type" value="Genomic_DNA"/>
</dbReference>